<dbReference type="Proteomes" id="UP000184485">
    <property type="component" value="Unassembled WGS sequence"/>
</dbReference>
<reference evidence="7 8" key="1">
    <citation type="submission" date="2016-11" db="EMBL/GenBank/DDBJ databases">
        <authorList>
            <person name="Jaros S."/>
            <person name="Januszkiewicz K."/>
            <person name="Wedrychowicz H."/>
        </authorList>
    </citation>
    <scope>NUCLEOTIDE SEQUENCE [LARGE SCALE GENOMIC DNA]</scope>
    <source>
        <strain evidence="7 8">DSM 19436</strain>
    </source>
</reference>
<keyword evidence="4 5" id="KW-0732">Signal</keyword>
<evidence type="ECO:0000259" key="6">
    <source>
        <dbReference type="Pfam" id="PF00496"/>
    </source>
</evidence>
<dbReference type="SUPFAM" id="SSF53850">
    <property type="entry name" value="Periplasmic binding protein-like II"/>
    <property type="match status" value="1"/>
</dbReference>
<dbReference type="PANTHER" id="PTHR30290">
    <property type="entry name" value="PERIPLASMIC BINDING COMPONENT OF ABC TRANSPORTER"/>
    <property type="match status" value="1"/>
</dbReference>
<dbReference type="GO" id="GO:0043190">
    <property type="term" value="C:ATP-binding cassette (ABC) transporter complex"/>
    <property type="evidence" value="ECO:0007669"/>
    <property type="project" value="InterPro"/>
</dbReference>
<comment type="similarity">
    <text evidence="2">Belongs to the bacterial solute-binding protein 5 family.</text>
</comment>
<evidence type="ECO:0000256" key="3">
    <source>
        <dbReference type="ARBA" id="ARBA00022448"/>
    </source>
</evidence>
<dbReference type="PIRSF" id="PIRSF002741">
    <property type="entry name" value="MppA"/>
    <property type="match status" value="1"/>
</dbReference>
<evidence type="ECO:0000256" key="4">
    <source>
        <dbReference type="ARBA" id="ARBA00022729"/>
    </source>
</evidence>
<evidence type="ECO:0000313" key="8">
    <source>
        <dbReference type="Proteomes" id="UP000184485"/>
    </source>
</evidence>
<proteinExistence type="inferred from homology"/>
<dbReference type="OrthoDB" id="9803988at2"/>
<accession>A0A1M5IA50</accession>
<gene>
    <name evidence="7" type="ORF">SAMN02745157_3820</name>
</gene>
<keyword evidence="3" id="KW-0813">Transport</keyword>
<evidence type="ECO:0000313" key="7">
    <source>
        <dbReference type="EMBL" id="SHG25278.1"/>
    </source>
</evidence>
<dbReference type="Gene3D" id="3.10.105.10">
    <property type="entry name" value="Dipeptide-binding Protein, Domain 3"/>
    <property type="match status" value="1"/>
</dbReference>
<dbReference type="InterPro" id="IPR039424">
    <property type="entry name" value="SBP_5"/>
</dbReference>
<dbReference type="PANTHER" id="PTHR30290:SF10">
    <property type="entry name" value="PERIPLASMIC OLIGOPEPTIDE-BINDING PROTEIN-RELATED"/>
    <property type="match status" value="1"/>
</dbReference>
<feature type="signal peptide" evidence="5">
    <location>
        <begin position="1"/>
        <end position="26"/>
    </location>
</feature>
<dbReference type="GO" id="GO:0030288">
    <property type="term" value="C:outer membrane-bounded periplasmic space"/>
    <property type="evidence" value="ECO:0007669"/>
    <property type="project" value="UniProtKB-ARBA"/>
</dbReference>
<dbReference type="InterPro" id="IPR000914">
    <property type="entry name" value="SBP_5_dom"/>
</dbReference>
<feature type="domain" description="Solute-binding protein family 5" evidence="6">
    <location>
        <begin position="93"/>
        <end position="460"/>
    </location>
</feature>
<feature type="chain" id="PRO_5012431875" evidence="5">
    <location>
        <begin position="27"/>
        <end position="543"/>
    </location>
</feature>
<evidence type="ECO:0000256" key="2">
    <source>
        <dbReference type="ARBA" id="ARBA00005695"/>
    </source>
</evidence>
<dbReference type="RefSeq" id="WP_073055986.1">
    <property type="nucleotide sequence ID" value="NZ_FQUP01000004.1"/>
</dbReference>
<dbReference type="GO" id="GO:1904680">
    <property type="term" value="F:peptide transmembrane transporter activity"/>
    <property type="evidence" value="ECO:0007669"/>
    <property type="project" value="TreeGrafter"/>
</dbReference>
<evidence type="ECO:0000256" key="1">
    <source>
        <dbReference type="ARBA" id="ARBA00004418"/>
    </source>
</evidence>
<keyword evidence="8" id="KW-1185">Reference proteome</keyword>
<dbReference type="STRING" id="1122133.SAMN02745157_3820"/>
<dbReference type="InterPro" id="IPR030678">
    <property type="entry name" value="Peptide/Ni-bd"/>
</dbReference>
<organism evidence="7 8">
    <name type="scientific">Kaistia soli DSM 19436</name>
    <dbReference type="NCBI Taxonomy" id="1122133"/>
    <lineage>
        <taxon>Bacteria</taxon>
        <taxon>Pseudomonadati</taxon>
        <taxon>Pseudomonadota</taxon>
        <taxon>Alphaproteobacteria</taxon>
        <taxon>Hyphomicrobiales</taxon>
        <taxon>Kaistiaceae</taxon>
        <taxon>Kaistia</taxon>
    </lineage>
</organism>
<name>A0A1M5IA50_9HYPH</name>
<dbReference type="Gene3D" id="3.40.190.10">
    <property type="entry name" value="Periplasmic binding protein-like II"/>
    <property type="match status" value="1"/>
</dbReference>
<evidence type="ECO:0000256" key="5">
    <source>
        <dbReference type="SAM" id="SignalP"/>
    </source>
</evidence>
<dbReference type="Pfam" id="PF00496">
    <property type="entry name" value="SBP_bac_5"/>
    <property type="match status" value="1"/>
</dbReference>
<dbReference type="GO" id="GO:0015833">
    <property type="term" value="P:peptide transport"/>
    <property type="evidence" value="ECO:0007669"/>
    <property type="project" value="TreeGrafter"/>
</dbReference>
<sequence length="543" mass="60102">MSRHRALPILAAFMTAAVTLAGTAEAEPVFAPKPLAADEVGAGPRLIYLHHEYPATLDPQNTSAFVGQMAMELFDTLVTYEIDPATGIADQTKIVPRLATSWDVSPDKKTLTFHLNPNAKFWDGSPVTADDVYWSIQRALEGRMGWGTTQIETGGIFKTDQMKVIDPQTIQFTYPDGMGRYSLRNFASMSLTVMSKAACEKGRAEGDTWCVDWIKKNAMGSGPYKLGEQQSGEAITITANKDYWGDAKPYYSEVMFRVVPDPQTRALLMESGEADFAFVTANEYATLAKSGAVKVFSVPSQQDVAVLRWKPDVAPFDDIKIREAVIKAIPYDRLVKEVCKDFCTPVQNLVGVSTPGYVADPYFTTDVEAAKKLVAESKYAGNVPSFEVPVVQGSSNMAAAVIIQDALRGIGIDMQIKPLTQNAFDDAAWGKRDLKVSIHSMGPWWNDFMYWAYWMYRTDSATNHIQFSNATVDKDVLAALLIPQDDEPDYMKLQNEVLGILNGEHLAAPLFQVNWNAAVSSRVCDVNKFPWGTITFSWLRPCN</sequence>
<dbReference type="AlphaFoldDB" id="A0A1M5IA50"/>
<dbReference type="EMBL" id="FQUP01000004">
    <property type="protein sequence ID" value="SHG25278.1"/>
    <property type="molecule type" value="Genomic_DNA"/>
</dbReference>
<protein>
    <submittedName>
        <fullName evidence="7">Peptide/nickel transport system substrate-binding protein</fullName>
    </submittedName>
</protein>
<comment type="subcellular location">
    <subcellularLocation>
        <location evidence="1">Periplasm</location>
    </subcellularLocation>
</comment>
<dbReference type="CDD" id="cd08512">
    <property type="entry name" value="PBP2_NikA_DppA_OppA_like_7"/>
    <property type="match status" value="1"/>
</dbReference>